<keyword evidence="2" id="KW-1185">Reference proteome</keyword>
<dbReference type="Proteomes" id="UP000672039">
    <property type="component" value="Chromosome"/>
</dbReference>
<sequence>MDDVMLRLMADEIAALLCKYLPEGKNVALRGDSVSMKSKTCTQVFAFTPEQGGVFSVSAELVRPPPVPGSLNLKCVTSN</sequence>
<evidence type="ECO:0000313" key="1">
    <source>
        <dbReference type="EMBL" id="QTR45308.1"/>
    </source>
</evidence>
<evidence type="ECO:0000313" key="2">
    <source>
        <dbReference type="Proteomes" id="UP000672039"/>
    </source>
</evidence>
<protein>
    <submittedName>
        <fullName evidence="1">Uncharacterized protein</fullName>
    </submittedName>
</protein>
<dbReference type="EMBL" id="CP072801">
    <property type="protein sequence ID" value="QTR45308.1"/>
    <property type="molecule type" value="Genomic_DNA"/>
</dbReference>
<dbReference type="RefSeq" id="WP_210221725.1">
    <property type="nucleotide sequence ID" value="NZ_CP072801.1"/>
</dbReference>
<name>A0ABX7WSW8_9GAMM</name>
<proteinExistence type="predicted"/>
<organism evidence="1 2">
    <name type="scientific">Thiothrix litoralis</name>
    <dbReference type="NCBI Taxonomy" id="2891210"/>
    <lineage>
        <taxon>Bacteria</taxon>
        <taxon>Pseudomonadati</taxon>
        <taxon>Pseudomonadota</taxon>
        <taxon>Gammaproteobacteria</taxon>
        <taxon>Thiotrichales</taxon>
        <taxon>Thiotrichaceae</taxon>
        <taxon>Thiothrix</taxon>
    </lineage>
</organism>
<accession>A0ABX7WSW8</accession>
<reference evidence="1 2" key="1">
    <citation type="submission" date="2021-04" db="EMBL/GenBank/DDBJ databases">
        <title>Genomics, taxonomy and metabolism of representatives of sulfur bacteria of the genus Thiothrix: Thiothrix fructosivorans QT, Thiothrix unzii A1T and three new species, Thiothrix subterranea sp. nov., Thiothrix litoralis sp. nov. and 'Candidatus Thiothrix anitrata' sp. nov.</title>
        <authorList>
            <person name="Ravin N.V."/>
            <person name="Smolyakov D."/>
            <person name="Rudenko T.S."/>
            <person name="Mardanov A.V."/>
            <person name="Beletsky A.V."/>
            <person name="Markov N.D."/>
            <person name="Fomenkov A.I."/>
            <person name="Roberts R.J."/>
            <person name="Karnachuk O.V."/>
            <person name="Novikov A."/>
            <person name="Grabovich M.Y."/>
        </authorList>
    </citation>
    <scope>NUCLEOTIDE SEQUENCE [LARGE SCALE GENOMIC DNA]</scope>
    <source>
        <strain evidence="1 2">AS</strain>
    </source>
</reference>
<gene>
    <name evidence="1" type="ORF">J9253_15025</name>
</gene>